<dbReference type="AlphaFoldDB" id="A0A0E0CTV8"/>
<organism evidence="1">
    <name type="scientific">Oryza meridionalis</name>
    <dbReference type="NCBI Taxonomy" id="40149"/>
    <lineage>
        <taxon>Eukaryota</taxon>
        <taxon>Viridiplantae</taxon>
        <taxon>Streptophyta</taxon>
        <taxon>Embryophyta</taxon>
        <taxon>Tracheophyta</taxon>
        <taxon>Spermatophyta</taxon>
        <taxon>Magnoliopsida</taxon>
        <taxon>Liliopsida</taxon>
        <taxon>Poales</taxon>
        <taxon>Poaceae</taxon>
        <taxon>BOP clade</taxon>
        <taxon>Oryzoideae</taxon>
        <taxon>Oryzeae</taxon>
        <taxon>Oryzinae</taxon>
        <taxon>Oryza</taxon>
    </lineage>
</organism>
<dbReference type="HOGENOM" id="CLU_1470411_0_0_1"/>
<name>A0A0E0CTV8_9ORYZ</name>
<keyword evidence="2" id="KW-1185">Reference proteome</keyword>
<reference evidence="1" key="2">
    <citation type="submission" date="2018-05" db="EMBL/GenBank/DDBJ databases">
        <title>OmerRS3 (Oryza meridionalis Reference Sequence Version 3).</title>
        <authorList>
            <person name="Zhang J."/>
            <person name="Kudrna D."/>
            <person name="Lee S."/>
            <person name="Talag J."/>
            <person name="Welchert J."/>
            <person name="Wing R.A."/>
        </authorList>
    </citation>
    <scope>NUCLEOTIDE SEQUENCE [LARGE SCALE GENOMIC DNA]</scope>
    <source>
        <strain evidence="1">cv. OR44</strain>
    </source>
</reference>
<evidence type="ECO:0000313" key="1">
    <source>
        <dbReference type="EnsemblPlants" id="OMERI03G00540.1"/>
    </source>
</evidence>
<sequence>MAYKTMGTKRQSLEWKMVGHMAKDALPHVSLSAVNPSTALASITAVLESLLAELEQKCALFPNIEARPPLSSPKTLSNDDLTFSTISTSSAVANCEGKTSVVAVMARSMRGSPEKAPLLRRTSREHIVGEECCAARDERGRKGVLLDNGSMPLRITSSSLERGSGEGIEGRAKARGKLYIISNE</sequence>
<dbReference type="Gramene" id="OMERI03G00540.1">
    <property type="protein sequence ID" value="OMERI03G00540.1"/>
    <property type="gene ID" value="OMERI03G00540"/>
</dbReference>
<evidence type="ECO:0000313" key="2">
    <source>
        <dbReference type="Proteomes" id="UP000008021"/>
    </source>
</evidence>
<reference evidence="1" key="1">
    <citation type="submission" date="2015-04" db="UniProtKB">
        <authorList>
            <consortium name="EnsemblPlants"/>
        </authorList>
    </citation>
    <scope>IDENTIFICATION</scope>
</reference>
<dbReference type="EnsemblPlants" id="OMERI03G00540.1">
    <property type="protein sequence ID" value="OMERI03G00540.1"/>
    <property type="gene ID" value="OMERI03G00540"/>
</dbReference>
<dbReference type="Proteomes" id="UP000008021">
    <property type="component" value="Chromosome 3"/>
</dbReference>
<proteinExistence type="predicted"/>
<protein>
    <submittedName>
        <fullName evidence="1">Uncharacterized protein</fullName>
    </submittedName>
</protein>
<accession>A0A0E0CTV8</accession>